<feature type="region of interest" description="Disordered" evidence="1">
    <location>
        <begin position="317"/>
        <end position="346"/>
    </location>
</feature>
<sequence>MVQNNKVLTVSYGTFSCTLEGFDDSFDTMKAIAEYFRDLASDDRYFGAEPPQPDADMLARIAQREISRQVEAHHDSKGITLRAAEAEPVPVAADPAPTPQTVEIAPAPTVVAPSEPEMAVEAPESVEPAEPPAEPVGEIAPSQEDEIQPAEEAPADIVEETAVEESSVQEALAEDTSVEEIDEPVEAQELVETAAEVIEEPAVEPEQIKVDTASPAPAATIESITAQLAVQSDETPEIEAEIPEAEVLEEPEIVPSSDSIAAKLQRIRAVVSRNEKSTDEADYSEDEHAEDLNLNRNQIIEDTQSDDDVSCILENVERASDVSEAPSKGDALFSDLDTEGDSEETDNELMNILSEPEEPIATVNKPRRVRVIKVKNTDFENAVSSGDVEQVETEEKEETPRVKEQSPAAASLSPEDEEDLLRELAAVEAELKAKSNQEDDAEAEEEEAAQIEEEAQSIQEDASIEAEVAEVIEPEQAEVSEKPARQQAPEKTDNDLSRLMEAADQKLDDPDLSTNRDTYSHLRAAVAAAEAERSAGGTVGTQSSDDAYREDLAAVVRPRRPAVGSGRSRPRAETDKPAPLKLVAEQRVDTSEEPTTNRGPVRPRRVPSLSGDETETGDVGGFAQYATENGATTLPEMLEAAAAYMSFVENRDQFSRPQLMNKVRQLQVESFNREDGLRTFGQLLRDGKIEKTGGGRFTASGQIGFQPDSRAAG</sequence>
<feature type="region of interest" description="Disordered" evidence="1">
    <location>
        <begin position="430"/>
        <end position="620"/>
    </location>
</feature>
<feature type="region of interest" description="Disordered" evidence="1">
    <location>
        <begin position="271"/>
        <end position="290"/>
    </location>
</feature>
<dbReference type="AlphaFoldDB" id="A0A366WXU0"/>
<organism evidence="2 3">
    <name type="scientific">Phaeobacter gallaeciensis</name>
    <dbReference type="NCBI Taxonomy" id="60890"/>
    <lineage>
        <taxon>Bacteria</taxon>
        <taxon>Pseudomonadati</taxon>
        <taxon>Pseudomonadota</taxon>
        <taxon>Alphaproteobacteria</taxon>
        <taxon>Rhodobacterales</taxon>
        <taxon>Roseobacteraceae</taxon>
        <taxon>Phaeobacter</taxon>
    </lineage>
</organism>
<feature type="compositionally biased region" description="Acidic residues" evidence="1">
    <location>
        <begin position="336"/>
        <end position="346"/>
    </location>
</feature>
<feature type="region of interest" description="Disordered" evidence="1">
    <location>
        <begin position="124"/>
        <end position="149"/>
    </location>
</feature>
<feature type="compositionally biased region" description="Acidic residues" evidence="1">
    <location>
        <begin position="438"/>
        <end position="455"/>
    </location>
</feature>
<proteinExistence type="predicted"/>
<dbReference type="PROSITE" id="PS51257">
    <property type="entry name" value="PROKAR_LIPOPROTEIN"/>
    <property type="match status" value="1"/>
</dbReference>
<evidence type="ECO:0000256" key="1">
    <source>
        <dbReference type="SAM" id="MobiDB-lite"/>
    </source>
</evidence>
<dbReference type="OrthoDB" id="7798282at2"/>
<gene>
    <name evidence="2" type="ORF">DS909_10235</name>
</gene>
<feature type="compositionally biased region" description="Basic and acidic residues" evidence="1">
    <location>
        <begin position="570"/>
        <end position="590"/>
    </location>
</feature>
<name>A0A366WXU0_9RHOB</name>
<evidence type="ECO:0000313" key="3">
    <source>
        <dbReference type="Proteomes" id="UP000252706"/>
    </source>
</evidence>
<dbReference type="RefSeq" id="WP_113823358.1">
    <property type="nucleotide sequence ID" value="NZ_QOCE01000029.1"/>
</dbReference>
<reference evidence="2 3" key="1">
    <citation type="submission" date="2018-07" db="EMBL/GenBank/DDBJ databases">
        <title>Modular assembly of carbohydrate-degrading microbial communities in the ocean.</title>
        <authorList>
            <person name="Enke T.N."/>
            <person name="Datta M.S."/>
            <person name="Schwartzman J.A."/>
            <person name="Cermak N."/>
            <person name="Schmitz D.A."/>
            <person name="Barrere J."/>
            <person name="Cordero O.X."/>
        </authorList>
    </citation>
    <scope>NUCLEOTIDE SEQUENCE [LARGE SCALE GENOMIC DNA]</scope>
    <source>
        <strain evidence="2 3">C3M10</strain>
    </source>
</reference>
<feature type="compositionally biased region" description="Acidic residues" evidence="1">
    <location>
        <begin position="280"/>
        <end position="289"/>
    </location>
</feature>
<evidence type="ECO:0000313" key="2">
    <source>
        <dbReference type="EMBL" id="RBW55488.1"/>
    </source>
</evidence>
<feature type="region of interest" description="Disordered" evidence="1">
    <location>
        <begin position="380"/>
        <end position="418"/>
    </location>
</feature>
<feature type="compositionally biased region" description="Basic and acidic residues" evidence="1">
    <location>
        <begin position="479"/>
        <end position="509"/>
    </location>
</feature>
<accession>A0A366WXU0</accession>
<feature type="compositionally biased region" description="Acidic residues" evidence="1">
    <location>
        <begin position="462"/>
        <end position="478"/>
    </location>
</feature>
<dbReference type="EMBL" id="QOCE01000029">
    <property type="protein sequence ID" value="RBW55488.1"/>
    <property type="molecule type" value="Genomic_DNA"/>
</dbReference>
<dbReference type="Proteomes" id="UP000252706">
    <property type="component" value="Unassembled WGS sequence"/>
</dbReference>
<feature type="region of interest" description="Disordered" evidence="1">
    <location>
        <begin position="692"/>
        <end position="713"/>
    </location>
</feature>
<protein>
    <submittedName>
        <fullName evidence="2">Chemotaxis protein CheA</fullName>
    </submittedName>
</protein>
<comment type="caution">
    <text evidence="2">The sequence shown here is derived from an EMBL/GenBank/DDBJ whole genome shotgun (WGS) entry which is preliminary data.</text>
</comment>